<reference evidence="1 2" key="1">
    <citation type="journal article" date="2018" name="Sci. Rep.">
        <title>Genomic signatures of local adaptation to the degree of environmental predictability in rotifers.</title>
        <authorList>
            <person name="Franch-Gras L."/>
            <person name="Hahn C."/>
            <person name="Garcia-Roger E.M."/>
            <person name="Carmona M.J."/>
            <person name="Serra M."/>
            <person name="Gomez A."/>
        </authorList>
    </citation>
    <scope>NUCLEOTIDE SEQUENCE [LARGE SCALE GENOMIC DNA]</scope>
    <source>
        <strain evidence="1">HYR1</strain>
    </source>
</reference>
<sequence>MNENEEMNDLSKQKIAHRNILKVNLHTIETENSVKEKKIDKSLKTIRPNKFTNIPFLSYLNYSILDFLLDTDKQTKMMDFSFRDINRFVIKIFLTSLMTLKSDVIPRVFVLVDSIAIISINLSVISNYSDRGFYLL</sequence>
<protein>
    <submittedName>
        <fullName evidence="1">Uncharacterized protein</fullName>
    </submittedName>
</protein>
<dbReference type="AlphaFoldDB" id="A0A3M7S0P3"/>
<name>A0A3M7S0P3_BRAPC</name>
<gene>
    <name evidence="1" type="ORF">BpHYR1_044950</name>
</gene>
<dbReference type="Proteomes" id="UP000276133">
    <property type="component" value="Unassembled WGS sequence"/>
</dbReference>
<organism evidence="1 2">
    <name type="scientific">Brachionus plicatilis</name>
    <name type="common">Marine rotifer</name>
    <name type="synonym">Brachionus muelleri</name>
    <dbReference type="NCBI Taxonomy" id="10195"/>
    <lineage>
        <taxon>Eukaryota</taxon>
        <taxon>Metazoa</taxon>
        <taxon>Spiralia</taxon>
        <taxon>Gnathifera</taxon>
        <taxon>Rotifera</taxon>
        <taxon>Eurotatoria</taxon>
        <taxon>Monogononta</taxon>
        <taxon>Pseudotrocha</taxon>
        <taxon>Ploima</taxon>
        <taxon>Brachionidae</taxon>
        <taxon>Brachionus</taxon>
    </lineage>
</organism>
<comment type="caution">
    <text evidence="1">The sequence shown here is derived from an EMBL/GenBank/DDBJ whole genome shotgun (WGS) entry which is preliminary data.</text>
</comment>
<dbReference type="EMBL" id="REGN01002264">
    <property type="protein sequence ID" value="RNA29220.1"/>
    <property type="molecule type" value="Genomic_DNA"/>
</dbReference>
<evidence type="ECO:0000313" key="1">
    <source>
        <dbReference type="EMBL" id="RNA29220.1"/>
    </source>
</evidence>
<accession>A0A3M7S0P3</accession>
<evidence type="ECO:0000313" key="2">
    <source>
        <dbReference type="Proteomes" id="UP000276133"/>
    </source>
</evidence>
<keyword evidence="2" id="KW-1185">Reference proteome</keyword>
<proteinExistence type="predicted"/>